<name>A0A2P2C3M2_9ZZZZ</name>
<sequence>MAPVRPMRATALLAVVPLALAGCGADAGPREPAADLSPDGIAAVVADHVERTPTRVEPWEVMTRELEVEAPGAFLVYRRGMSLRVAVAPTTDSPLVCGDESFFDECVDLDHDGHRLVLAWQELEPEEDPGIVYVIDRRDGEDVIADYSGVSITGDPRGLDLGITLEQMAEIVTDERLTLG</sequence>
<gene>
    <name evidence="1" type="ORF">NOCA1120088</name>
</gene>
<accession>A0A2P2C3M2</accession>
<dbReference type="EMBL" id="CZKB01000004">
    <property type="protein sequence ID" value="CUR56589.1"/>
    <property type="molecule type" value="Genomic_DNA"/>
</dbReference>
<organism evidence="1">
    <name type="scientific">metagenome</name>
    <dbReference type="NCBI Taxonomy" id="256318"/>
    <lineage>
        <taxon>unclassified sequences</taxon>
        <taxon>metagenomes</taxon>
    </lineage>
</organism>
<protein>
    <submittedName>
        <fullName evidence="1">Uncharacterized protein</fullName>
    </submittedName>
</protein>
<dbReference type="AlphaFoldDB" id="A0A2P2C3M2"/>
<proteinExistence type="predicted"/>
<dbReference type="PROSITE" id="PS51257">
    <property type="entry name" value="PROKAR_LIPOPROTEIN"/>
    <property type="match status" value="1"/>
</dbReference>
<reference evidence="1" key="1">
    <citation type="submission" date="2015-08" db="EMBL/GenBank/DDBJ databases">
        <authorList>
            <person name="Babu N.S."/>
            <person name="Beckwith C.J."/>
            <person name="Beseler K.G."/>
            <person name="Brison A."/>
            <person name="Carone J.V."/>
            <person name="Caskin T.P."/>
            <person name="Diamond M."/>
            <person name="Durham M.E."/>
            <person name="Foxe J.M."/>
            <person name="Go M."/>
            <person name="Henderson B.A."/>
            <person name="Jones I.B."/>
            <person name="McGettigan J.A."/>
            <person name="Micheletti S.J."/>
            <person name="Nasrallah M.E."/>
            <person name="Ortiz D."/>
            <person name="Piller C.R."/>
            <person name="Privatt S.R."/>
            <person name="Schneider S.L."/>
            <person name="Sharp S."/>
            <person name="Smith T.C."/>
            <person name="Stanton J.D."/>
            <person name="Ullery H.E."/>
            <person name="Wilson R.J."/>
            <person name="Serrano M.G."/>
            <person name="Buck G."/>
            <person name="Lee V."/>
            <person name="Wang Y."/>
            <person name="Carvalho R."/>
            <person name="Voegtly L."/>
            <person name="Shi R."/>
            <person name="Duckworth R."/>
            <person name="Johnson A."/>
            <person name="Loviza R."/>
            <person name="Walstead R."/>
            <person name="Shah Z."/>
            <person name="Kiflezghi M."/>
            <person name="Wade K."/>
            <person name="Ball S.L."/>
            <person name="Bradley K.W."/>
            <person name="Asai D.J."/>
            <person name="Bowman C.A."/>
            <person name="Russell D.A."/>
            <person name="Pope W.H."/>
            <person name="Jacobs-Sera D."/>
            <person name="Hendrix R.W."/>
            <person name="Hatfull G.F."/>
        </authorList>
    </citation>
    <scope>NUCLEOTIDE SEQUENCE</scope>
</reference>
<evidence type="ECO:0000313" key="1">
    <source>
        <dbReference type="EMBL" id="CUR56589.1"/>
    </source>
</evidence>